<name>A0A3A1Y592_9GAMM</name>
<dbReference type="GO" id="GO:0005829">
    <property type="term" value="C:cytosol"/>
    <property type="evidence" value="ECO:0007669"/>
    <property type="project" value="TreeGrafter"/>
</dbReference>
<feature type="binding site" evidence="2">
    <location>
        <position position="17"/>
    </location>
    <ligand>
        <name>Mg(2+)</name>
        <dbReference type="ChEBI" id="CHEBI:18420"/>
    </ligand>
</feature>
<dbReference type="PROSITE" id="PS01066">
    <property type="entry name" value="UPP_SYNTHASE"/>
    <property type="match status" value="1"/>
</dbReference>
<feature type="binding site" evidence="2">
    <location>
        <position position="224"/>
    </location>
    <ligand>
        <name>Mg(2+)</name>
        <dbReference type="ChEBI" id="CHEBI:18420"/>
    </ligand>
</feature>
<dbReference type="HAMAP" id="MF_01139">
    <property type="entry name" value="ISPT"/>
    <property type="match status" value="1"/>
</dbReference>
<dbReference type="CDD" id="cd00475">
    <property type="entry name" value="Cis_IPPS"/>
    <property type="match status" value="1"/>
</dbReference>
<dbReference type="PANTHER" id="PTHR10291:SF0">
    <property type="entry name" value="DEHYDRODOLICHYL DIPHOSPHATE SYNTHASE 2"/>
    <property type="match status" value="1"/>
</dbReference>
<dbReference type="EMBL" id="NRHC01000033">
    <property type="protein sequence ID" value="RIY33423.1"/>
    <property type="molecule type" value="Genomic_DNA"/>
</dbReference>
<evidence type="ECO:0000313" key="3">
    <source>
        <dbReference type="EMBL" id="RIY33423.1"/>
    </source>
</evidence>
<keyword evidence="2" id="KW-0961">Cell wall biogenesis/degradation</keyword>
<comment type="cofactor">
    <cofactor evidence="2">
        <name>Mg(2+)</name>
        <dbReference type="ChEBI" id="CHEBI:18420"/>
    </cofactor>
    <text evidence="2">Binds 2 magnesium ions per subunit.</text>
</comment>
<dbReference type="GO" id="GO:0008360">
    <property type="term" value="P:regulation of cell shape"/>
    <property type="evidence" value="ECO:0007669"/>
    <property type="project" value="UniProtKB-KW"/>
</dbReference>
<comment type="catalytic activity">
    <reaction evidence="2">
        <text>8 isopentenyl diphosphate + (2E,6E)-farnesyl diphosphate = di-trans,octa-cis-undecaprenyl diphosphate + 8 diphosphate</text>
        <dbReference type="Rhea" id="RHEA:27551"/>
        <dbReference type="ChEBI" id="CHEBI:33019"/>
        <dbReference type="ChEBI" id="CHEBI:58405"/>
        <dbReference type="ChEBI" id="CHEBI:128769"/>
        <dbReference type="ChEBI" id="CHEBI:175763"/>
        <dbReference type="EC" id="2.5.1.31"/>
    </reaction>
</comment>
<dbReference type="RefSeq" id="WP_119524799.1">
    <property type="nucleotide sequence ID" value="NZ_NRHC01000033.1"/>
</dbReference>
<dbReference type="SUPFAM" id="SSF64005">
    <property type="entry name" value="Undecaprenyl diphosphate synthase"/>
    <property type="match status" value="1"/>
</dbReference>
<keyword evidence="4" id="KW-1185">Reference proteome</keyword>
<evidence type="ECO:0000256" key="2">
    <source>
        <dbReference type="HAMAP-Rule" id="MF_01139"/>
    </source>
</evidence>
<keyword evidence="2" id="KW-0573">Peptidoglycan synthesis</keyword>
<feature type="binding site" evidence="2">
    <location>
        <position position="22"/>
    </location>
    <ligand>
        <name>substrate</name>
    </ligand>
</feature>
<dbReference type="PANTHER" id="PTHR10291">
    <property type="entry name" value="DEHYDRODOLICHYL DIPHOSPHATE SYNTHASE FAMILY MEMBER"/>
    <property type="match status" value="1"/>
</dbReference>
<feature type="binding site" evidence="2">
    <location>
        <position position="66"/>
    </location>
    <ligand>
        <name>substrate</name>
    </ligand>
</feature>
<gene>
    <name evidence="2 3" type="primary">uppS</name>
    <name evidence="3" type="ORF">CKF54_02965</name>
</gene>
<comment type="similarity">
    <text evidence="2">Belongs to the UPP synthase family.</text>
</comment>
<dbReference type="GO" id="GO:0071555">
    <property type="term" value="P:cell wall organization"/>
    <property type="evidence" value="ECO:0007669"/>
    <property type="project" value="UniProtKB-KW"/>
</dbReference>
<keyword evidence="2" id="KW-0133">Cell shape</keyword>
<feature type="binding site" evidence="2">
    <location>
        <position position="205"/>
    </location>
    <ligand>
        <name>substrate</name>
    </ligand>
</feature>
<feature type="binding site" evidence="2">
    <location>
        <begin position="211"/>
        <end position="213"/>
    </location>
    <ligand>
        <name>substrate</name>
    </ligand>
</feature>
<dbReference type="Pfam" id="PF01255">
    <property type="entry name" value="Prenyltransf"/>
    <property type="match status" value="1"/>
</dbReference>
<dbReference type="Gene3D" id="3.40.1180.10">
    <property type="entry name" value="Decaprenyl diphosphate synthase-like"/>
    <property type="match status" value="1"/>
</dbReference>
<feature type="active site" description="Proton acceptor" evidence="2">
    <location>
        <position position="65"/>
    </location>
</feature>
<evidence type="ECO:0000313" key="4">
    <source>
        <dbReference type="Proteomes" id="UP000265691"/>
    </source>
</evidence>
<reference evidence="3 4" key="1">
    <citation type="submission" date="2017-08" db="EMBL/GenBank/DDBJ databases">
        <title>Reclassification of Bisgaard taxon 37 and 44.</title>
        <authorList>
            <person name="Christensen H."/>
        </authorList>
    </citation>
    <scope>NUCLEOTIDE SEQUENCE [LARGE SCALE GENOMIC DNA]</scope>
    <source>
        <strain evidence="3 4">B96_3</strain>
    </source>
</reference>
<organism evidence="3 4">
    <name type="scientific">Psittacicella hinzii</name>
    <dbReference type="NCBI Taxonomy" id="2028575"/>
    <lineage>
        <taxon>Bacteria</taxon>
        <taxon>Pseudomonadati</taxon>
        <taxon>Pseudomonadota</taxon>
        <taxon>Gammaproteobacteria</taxon>
        <taxon>Pasteurellales</taxon>
        <taxon>Psittacicellaceae</taxon>
        <taxon>Psittacicella</taxon>
    </lineage>
</organism>
<dbReference type="NCBIfam" id="TIGR00055">
    <property type="entry name" value="uppS"/>
    <property type="match status" value="1"/>
</dbReference>
<keyword evidence="2" id="KW-0479">Metal-binding</keyword>
<dbReference type="AlphaFoldDB" id="A0A3A1Y592"/>
<proteinExistence type="inferred from homology"/>
<evidence type="ECO:0000256" key="1">
    <source>
        <dbReference type="ARBA" id="ARBA00022679"/>
    </source>
</evidence>
<dbReference type="OrthoDB" id="4191603at2"/>
<dbReference type="EC" id="2.5.1.31" evidence="2"/>
<comment type="function">
    <text evidence="2">Catalyzes the sequential condensation of isopentenyl diphosphate (IPP) with (2E,6E)-farnesyl diphosphate (E,E-FPP) to yield (2Z,6Z,10Z,14Z,18Z,22Z,26Z,30Z,34E,38E)-undecaprenyl diphosphate (di-trans,octa-cis-UPP). UPP is the precursor of glycosyl carrier lipid in the biosynthesis of bacterial cell wall polysaccharide components such as peptidoglycan and lipopolysaccharide.</text>
</comment>
<dbReference type="GO" id="GO:0016094">
    <property type="term" value="P:polyprenol biosynthetic process"/>
    <property type="evidence" value="ECO:0007669"/>
    <property type="project" value="TreeGrafter"/>
</dbReference>
<dbReference type="InterPro" id="IPR018520">
    <property type="entry name" value="UPP_synth-like_CS"/>
</dbReference>
<comment type="caution">
    <text evidence="2">Lacks conserved residue(s) required for the propagation of feature annotation.</text>
</comment>
<feature type="binding site" evidence="2">
    <location>
        <begin position="62"/>
        <end position="64"/>
    </location>
    <ligand>
        <name>substrate</name>
    </ligand>
</feature>
<feature type="binding site" evidence="2">
    <location>
        <position position="34"/>
    </location>
    <ligand>
        <name>substrate</name>
    </ligand>
</feature>
<accession>A0A3A1Y592</accession>
<keyword evidence="1 2" id="KW-0808">Transferase</keyword>
<dbReference type="GO" id="GO:0009252">
    <property type="term" value="P:peptidoglycan biosynthetic process"/>
    <property type="evidence" value="ECO:0007669"/>
    <property type="project" value="UniProtKB-UniRule"/>
</dbReference>
<sequence>MQVNTDNLPKHVAIIMDGSRRWAKERNKSRHSGHNAGAIAVRKTIEHAVKLGLTSLSLYAFSKENWKRPQEEIDHLMKLFLRVLKGNEKFLLKNNIKLNPIGDVKEFSHDLQLKLDSMVKATSKCTGLTLNIALNYSGRWDIINSTQNIVNKLLDDLTKSLDNKKELLDKITQYRSDFNQEEFLQKIIEENLTVSDQPPIDLIIRTSNEQRISNFFLWQAAYSEFVFLEEYWPDFNGQVFDRAIEIYSKRVRRFGGV</sequence>
<comment type="subunit">
    <text evidence="2">Homodimer.</text>
</comment>
<dbReference type="InterPro" id="IPR001441">
    <property type="entry name" value="UPP_synth-like"/>
</dbReference>
<feature type="binding site" evidence="2">
    <location>
        <position position="30"/>
    </location>
    <ligand>
        <name>substrate</name>
    </ligand>
</feature>
<feature type="binding site" evidence="2">
    <location>
        <position position="68"/>
    </location>
    <ligand>
        <name>substrate</name>
    </ligand>
</feature>
<protein>
    <recommendedName>
        <fullName evidence="2">Ditrans,polycis-undecaprenyl-diphosphate synthase ((2E,6E)-farnesyl-diphosphate specific)</fullName>
        <ecNumber evidence="2">2.5.1.31</ecNumber>
    </recommendedName>
    <alternativeName>
        <fullName evidence="2">Ditrans,polycis-undecaprenylcistransferase</fullName>
    </alternativeName>
    <alternativeName>
        <fullName evidence="2">Undecaprenyl diphosphate synthase</fullName>
        <shortName evidence="2">UDS</shortName>
    </alternativeName>
    <alternativeName>
        <fullName evidence="2">Undecaprenyl pyrophosphate synthase</fullName>
        <shortName evidence="2">UPP synthase</shortName>
    </alternativeName>
</protein>
<comment type="caution">
    <text evidence="3">The sequence shown here is derived from an EMBL/GenBank/DDBJ whole genome shotgun (WGS) entry which is preliminary data.</text>
</comment>
<dbReference type="GO" id="GO:0008834">
    <property type="term" value="F:ditrans,polycis-undecaprenyl-diphosphate synthase [(2E,6E)-farnesyl-diphosphate specific] activity"/>
    <property type="evidence" value="ECO:0007669"/>
    <property type="project" value="UniProtKB-UniRule"/>
</dbReference>
<dbReference type="GO" id="GO:0000287">
    <property type="term" value="F:magnesium ion binding"/>
    <property type="evidence" value="ECO:0007669"/>
    <property type="project" value="UniProtKB-UniRule"/>
</dbReference>
<dbReference type="InterPro" id="IPR036424">
    <property type="entry name" value="UPP_synth-like_sf"/>
</dbReference>
<dbReference type="Proteomes" id="UP000265691">
    <property type="component" value="Unassembled WGS sequence"/>
</dbReference>
<keyword evidence="2" id="KW-0460">Magnesium</keyword>
<feature type="active site" evidence="2">
    <location>
        <position position="17"/>
    </location>
</feature>